<protein>
    <submittedName>
        <fullName evidence="4">Tetratricopeptide repeat protein</fullName>
    </submittedName>
</protein>
<dbReference type="InterPro" id="IPR001387">
    <property type="entry name" value="Cro/C1-type_HTH"/>
</dbReference>
<evidence type="ECO:0000256" key="1">
    <source>
        <dbReference type="PROSITE-ProRule" id="PRU00339"/>
    </source>
</evidence>
<dbReference type="Pfam" id="PF13560">
    <property type="entry name" value="HTH_31"/>
    <property type="match status" value="1"/>
</dbReference>
<evidence type="ECO:0000313" key="4">
    <source>
        <dbReference type="EMBL" id="MFC0541462.1"/>
    </source>
</evidence>
<dbReference type="InterPro" id="IPR027417">
    <property type="entry name" value="P-loop_NTPase"/>
</dbReference>
<dbReference type="PROSITE" id="PS50005">
    <property type="entry name" value="TPR"/>
    <property type="match status" value="1"/>
</dbReference>
<feature type="region of interest" description="Disordered" evidence="2">
    <location>
        <begin position="24"/>
        <end position="49"/>
    </location>
</feature>
<keyword evidence="1" id="KW-0802">TPR repeat</keyword>
<comment type="caution">
    <text evidence="4">The sequence shown here is derived from an EMBL/GenBank/DDBJ whole genome shotgun (WGS) entry which is preliminary data.</text>
</comment>
<dbReference type="Pfam" id="PF13424">
    <property type="entry name" value="TPR_12"/>
    <property type="match status" value="1"/>
</dbReference>
<accession>A0ABV6MMP3</accession>
<reference evidence="4 5" key="1">
    <citation type="submission" date="2024-09" db="EMBL/GenBank/DDBJ databases">
        <authorList>
            <person name="Sun Q."/>
            <person name="Mori K."/>
        </authorList>
    </citation>
    <scope>NUCLEOTIDE SEQUENCE [LARGE SCALE GENOMIC DNA]</scope>
    <source>
        <strain evidence="4 5">TBRC 1432</strain>
    </source>
</reference>
<sequence>MSDGVGDSVVRRFRQRAGLTQEALAERSGVSTRTIRGLETGDRPNPQLGSLRQLADAMSLSPEDRDELMASVLGVPSVPRQLPAVPAGFTGREAELAQLDVASSTVVISAIAGAGGIGKTWLAARWGHRRIDRFPDGQLFVDLRGFSPDSDPLDPLTALRGFLDALGVDTARVTGDVHEHAARYRSEVANKRLLIVLDNAATADQVVPLLPGTPTCKVLVTSRRTLSTLLHRHNAQHLPLAALDEAEAHEFLVNALGADRVAAEPAAAAELIEACGRYPLALAVMVGRARHRNSLELAAELREHGLDALTNVLSWSLRALTDEQRTVFALLGSAPGADIGLPAAVSLTGRSKPQLTGILRALTEASLLTRLANGRYAMHDLIRGFAARQEVPNRAAALRRVLDFYLHTANAAAQQIDPQPLDLAPTSVEPQPIPDVPTALSWFDAELPNLLAAQRVAAGVEVWQLARTVNSFLYRRGRHHDRLAVWQTALAADLPDAARASAHGLLGRAYGALGRFEDATEHFEQALAGGDALQQANTHRMLAAAWEQRGDDRVALEHTGQALALYRTLDQPVWEADAVNSMGWYAARLGDFDDARRHCEQALAMQRRNGYRDGEAAALDSLGLIAHRTGRHAASVDYYEQSLAIFRDVGNTMYAAVALDGIGHPFAAIGRLDDARAAWGEALLLFQEQGRDADADRVRRQLDALDHTTAG</sequence>
<dbReference type="InterPro" id="IPR019734">
    <property type="entry name" value="TPR_rpt"/>
</dbReference>
<dbReference type="PROSITE" id="PS50943">
    <property type="entry name" value="HTH_CROC1"/>
    <property type="match status" value="1"/>
</dbReference>
<feature type="repeat" description="TPR" evidence="1">
    <location>
        <begin position="500"/>
        <end position="533"/>
    </location>
</feature>
<evidence type="ECO:0000313" key="5">
    <source>
        <dbReference type="Proteomes" id="UP001589810"/>
    </source>
</evidence>
<dbReference type="PRINTS" id="PR00364">
    <property type="entry name" value="DISEASERSIST"/>
</dbReference>
<dbReference type="Gene3D" id="3.40.50.300">
    <property type="entry name" value="P-loop containing nucleotide triphosphate hydrolases"/>
    <property type="match status" value="1"/>
</dbReference>
<organism evidence="4 5">
    <name type="scientific">Kutzneria chonburiensis</name>
    <dbReference type="NCBI Taxonomy" id="1483604"/>
    <lineage>
        <taxon>Bacteria</taxon>
        <taxon>Bacillati</taxon>
        <taxon>Actinomycetota</taxon>
        <taxon>Actinomycetes</taxon>
        <taxon>Pseudonocardiales</taxon>
        <taxon>Pseudonocardiaceae</taxon>
        <taxon>Kutzneria</taxon>
    </lineage>
</organism>
<evidence type="ECO:0000259" key="3">
    <source>
        <dbReference type="PROSITE" id="PS50943"/>
    </source>
</evidence>
<dbReference type="InterPro" id="IPR010982">
    <property type="entry name" value="Lambda_DNA-bd_dom_sf"/>
</dbReference>
<keyword evidence="5" id="KW-1185">Reference proteome</keyword>
<dbReference type="PANTHER" id="PTHR47691:SF3">
    <property type="entry name" value="HTH-TYPE TRANSCRIPTIONAL REGULATOR RV0890C-RELATED"/>
    <property type="match status" value="1"/>
</dbReference>
<dbReference type="Gene3D" id="1.10.260.40">
    <property type="entry name" value="lambda repressor-like DNA-binding domains"/>
    <property type="match status" value="1"/>
</dbReference>
<dbReference type="PANTHER" id="PTHR47691">
    <property type="entry name" value="REGULATOR-RELATED"/>
    <property type="match status" value="1"/>
</dbReference>
<dbReference type="Gene3D" id="1.25.40.10">
    <property type="entry name" value="Tetratricopeptide repeat domain"/>
    <property type="match status" value="2"/>
</dbReference>
<dbReference type="InterPro" id="IPR011990">
    <property type="entry name" value="TPR-like_helical_dom_sf"/>
</dbReference>
<name>A0ABV6MMP3_9PSEU</name>
<feature type="domain" description="HTH cro/C1-type" evidence="3">
    <location>
        <begin position="10"/>
        <end position="65"/>
    </location>
</feature>
<dbReference type="SUPFAM" id="SSF48452">
    <property type="entry name" value="TPR-like"/>
    <property type="match status" value="2"/>
</dbReference>
<dbReference type="EMBL" id="JBHLUD010000002">
    <property type="protein sequence ID" value="MFC0541462.1"/>
    <property type="molecule type" value="Genomic_DNA"/>
</dbReference>
<dbReference type="Pfam" id="PF13181">
    <property type="entry name" value="TPR_8"/>
    <property type="match status" value="1"/>
</dbReference>
<dbReference type="SMART" id="SM00028">
    <property type="entry name" value="TPR"/>
    <property type="match status" value="5"/>
</dbReference>
<dbReference type="CDD" id="cd00093">
    <property type="entry name" value="HTH_XRE"/>
    <property type="match status" value="1"/>
</dbReference>
<proteinExistence type="predicted"/>
<dbReference type="Proteomes" id="UP001589810">
    <property type="component" value="Unassembled WGS sequence"/>
</dbReference>
<gene>
    <name evidence="4" type="ORF">ACFFH7_08200</name>
</gene>
<dbReference type="RefSeq" id="WP_273942525.1">
    <property type="nucleotide sequence ID" value="NZ_CP097263.1"/>
</dbReference>
<dbReference type="SMART" id="SM00530">
    <property type="entry name" value="HTH_XRE"/>
    <property type="match status" value="1"/>
</dbReference>
<evidence type="ECO:0000256" key="2">
    <source>
        <dbReference type="SAM" id="MobiDB-lite"/>
    </source>
</evidence>
<dbReference type="SUPFAM" id="SSF47413">
    <property type="entry name" value="lambda repressor-like DNA-binding domains"/>
    <property type="match status" value="1"/>
</dbReference>
<dbReference type="SUPFAM" id="SSF52540">
    <property type="entry name" value="P-loop containing nucleoside triphosphate hydrolases"/>
    <property type="match status" value="1"/>
</dbReference>